<protein>
    <submittedName>
        <fullName evidence="2">Uncharacterized protein</fullName>
    </submittedName>
</protein>
<feature type="signal peptide" evidence="1">
    <location>
        <begin position="1"/>
        <end position="19"/>
    </location>
</feature>
<dbReference type="RefSeq" id="WP_140884742.1">
    <property type="nucleotide sequence ID" value="NZ_RCZP01000016.1"/>
</dbReference>
<keyword evidence="1" id="KW-0732">Signal</keyword>
<evidence type="ECO:0000313" key="3">
    <source>
        <dbReference type="Proteomes" id="UP000317078"/>
    </source>
</evidence>
<accession>A0A502FVX3</accession>
<name>A0A502FVX3_9PROT</name>
<dbReference type="Proteomes" id="UP000317078">
    <property type="component" value="Unassembled WGS sequence"/>
</dbReference>
<sequence length="124" mass="12707">MRRLALALLLSALAAPALAQSPASSWRLVNRTGQDAVSLLSTEAGSAARGRNRLRQPVASGAEKTLRRKAGSPCRLDLRVRLADGKEAVAAGHDVCASPTVVLEPAAVQPAAAPAPAGRRRAAG</sequence>
<keyword evidence="3" id="KW-1185">Reference proteome</keyword>
<reference evidence="2 3" key="1">
    <citation type="journal article" date="2019" name="Environ. Microbiol.">
        <title>Species interactions and distinct microbial communities in high Arctic permafrost affected cryosols are associated with the CH4 and CO2 gas fluxes.</title>
        <authorList>
            <person name="Altshuler I."/>
            <person name="Hamel J."/>
            <person name="Turney S."/>
            <person name="Magnuson E."/>
            <person name="Levesque R."/>
            <person name="Greer C."/>
            <person name="Whyte L.G."/>
        </authorList>
    </citation>
    <scope>NUCLEOTIDE SEQUENCE [LARGE SCALE GENOMIC DNA]</scope>
    <source>
        <strain evidence="2 3">S9.3B</strain>
    </source>
</reference>
<proteinExistence type="predicted"/>
<dbReference type="EMBL" id="RCZP01000016">
    <property type="protein sequence ID" value="TPG53510.1"/>
    <property type="molecule type" value="Genomic_DNA"/>
</dbReference>
<feature type="chain" id="PRO_5021229974" evidence="1">
    <location>
        <begin position="20"/>
        <end position="124"/>
    </location>
</feature>
<comment type="caution">
    <text evidence="2">The sequence shown here is derived from an EMBL/GenBank/DDBJ whole genome shotgun (WGS) entry which is preliminary data.</text>
</comment>
<organism evidence="2 3">
    <name type="scientific">Muricoccus nepalensis</name>
    <dbReference type="NCBI Taxonomy" id="1854500"/>
    <lineage>
        <taxon>Bacteria</taxon>
        <taxon>Pseudomonadati</taxon>
        <taxon>Pseudomonadota</taxon>
        <taxon>Alphaproteobacteria</taxon>
        <taxon>Acetobacterales</taxon>
        <taxon>Roseomonadaceae</taxon>
        <taxon>Muricoccus</taxon>
    </lineage>
</organism>
<evidence type="ECO:0000313" key="2">
    <source>
        <dbReference type="EMBL" id="TPG53510.1"/>
    </source>
</evidence>
<evidence type="ECO:0000256" key="1">
    <source>
        <dbReference type="SAM" id="SignalP"/>
    </source>
</evidence>
<gene>
    <name evidence="2" type="ORF">EAH89_16185</name>
</gene>
<dbReference type="AlphaFoldDB" id="A0A502FVX3"/>
<dbReference type="OrthoDB" id="464386at2"/>